<dbReference type="Proteomes" id="UP000076532">
    <property type="component" value="Unassembled WGS sequence"/>
</dbReference>
<organism evidence="2 3">
    <name type="scientific">Athelia psychrophila</name>
    <dbReference type="NCBI Taxonomy" id="1759441"/>
    <lineage>
        <taxon>Eukaryota</taxon>
        <taxon>Fungi</taxon>
        <taxon>Dikarya</taxon>
        <taxon>Basidiomycota</taxon>
        <taxon>Agaricomycotina</taxon>
        <taxon>Agaricomycetes</taxon>
        <taxon>Agaricomycetidae</taxon>
        <taxon>Atheliales</taxon>
        <taxon>Atheliaceae</taxon>
        <taxon>Athelia</taxon>
    </lineage>
</organism>
<feature type="compositionally biased region" description="Polar residues" evidence="1">
    <location>
        <begin position="14"/>
        <end position="23"/>
    </location>
</feature>
<evidence type="ECO:0000313" key="3">
    <source>
        <dbReference type="Proteomes" id="UP000076532"/>
    </source>
</evidence>
<name>A0A166UDW2_9AGAM</name>
<dbReference type="EMBL" id="KV417489">
    <property type="protein sequence ID" value="KZP31598.1"/>
    <property type="molecule type" value="Genomic_DNA"/>
</dbReference>
<evidence type="ECO:0000313" key="2">
    <source>
        <dbReference type="EMBL" id="KZP31598.1"/>
    </source>
</evidence>
<proteinExistence type="predicted"/>
<accession>A0A166UDW2</accession>
<reference evidence="2 3" key="1">
    <citation type="journal article" date="2016" name="Mol. Biol. Evol.">
        <title>Comparative Genomics of Early-Diverging Mushroom-Forming Fungi Provides Insights into the Origins of Lignocellulose Decay Capabilities.</title>
        <authorList>
            <person name="Nagy L.G."/>
            <person name="Riley R."/>
            <person name="Tritt A."/>
            <person name="Adam C."/>
            <person name="Daum C."/>
            <person name="Floudas D."/>
            <person name="Sun H."/>
            <person name="Yadav J.S."/>
            <person name="Pangilinan J."/>
            <person name="Larsson K.H."/>
            <person name="Matsuura K."/>
            <person name="Barry K."/>
            <person name="Labutti K."/>
            <person name="Kuo R."/>
            <person name="Ohm R.A."/>
            <person name="Bhattacharya S.S."/>
            <person name="Shirouzu T."/>
            <person name="Yoshinaga Y."/>
            <person name="Martin F.M."/>
            <person name="Grigoriev I.V."/>
            <person name="Hibbett D.S."/>
        </authorList>
    </citation>
    <scope>NUCLEOTIDE SEQUENCE [LARGE SCALE GENOMIC DNA]</scope>
    <source>
        <strain evidence="2 3">CBS 109695</strain>
    </source>
</reference>
<protein>
    <submittedName>
        <fullName evidence="2">Uncharacterized protein</fullName>
    </submittedName>
</protein>
<evidence type="ECO:0000256" key="1">
    <source>
        <dbReference type="SAM" id="MobiDB-lite"/>
    </source>
</evidence>
<feature type="region of interest" description="Disordered" evidence="1">
    <location>
        <begin position="1"/>
        <end position="38"/>
    </location>
</feature>
<dbReference type="AlphaFoldDB" id="A0A166UDW2"/>
<sequence length="100" mass="11013">MDASSSEFGVRSGHSPSNSELSGSTPYRTSTQSSTPTSYSALSLVWVWRGGMEIYTGAMYGSNFIMNQAQAHASGRVWGSRKARSRYQYWRGRTSHPPPS</sequence>
<keyword evidence="3" id="KW-1185">Reference proteome</keyword>
<gene>
    <name evidence="2" type="ORF">FIBSPDRAFT_849567</name>
</gene>
<feature type="non-terminal residue" evidence="2">
    <location>
        <position position="100"/>
    </location>
</feature>
<feature type="compositionally biased region" description="Low complexity" evidence="1">
    <location>
        <begin position="24"/>
        <end position="38"/>
    </location>
</feature>